<dbReference type="SUPFAM" id="SSF54928">
    <property type="entry name" value="RNA-binding domain, RBD"/>
    <property type="match status" value="1"/>
</dbReference>
<keyword evidence="6" id="KW-1185">Reference proteome</keyword>
<dbReference type="EMBL" id="JBJQND010000005">
    <property type="protein sequence ID" value="KAL3876317.1"/>
    <property type="molecule type" value="Genomic_DNA"/>
</dbReference>
<dbReference type="CDD" id="cd00590">
    <property type="entry name" value="RRM_SF"/>
    <property type="match status" value="1"/>
</dbReference>
<feature type="compositionally biased region" description="Basic residues" evidence="3">
    <location>
        <begin position="907"/>
        <end position="922"/>
    </location>
</feature>
<feature type="region of interest" description="Disordered" evidence="3">
    <location>
        <begin position="855"/>
        <end position="922"/>
    </location>
</feature>
<evidence type="ECO:0000313" key="6">
    <source>
        <dbReference type="Proteomes" id="UP001634394"/>
    </source>
</evidence>
<feature type="compositionally biased region" description="Basic and acidic residues" evidence="3">
    <location>
        <begin position="553"/>
        <end position="633"/>
    </location>
</feature>
<organism evidence="5 6">
    <name type="scientific">Sinanodonta woodiana</name>
    <name type="common">Chinese pond mussel</name>
    <name type="synonym">Anodonta woodiana</name>
    <dbReference type="NCBI Taxonomy" id="1069815"/>
    <lineage>
        <taxon>Eukaryota</taxon>
        <taxon>Metazoa</taxon>
        <taxon>Spiralia</taxon>
        <taxon>Lophotrochozoa</taxon>
        <taxon>Mollusca</taxon>
        <taxon>Bivalvia</taxon>
        <taxon>Autobranchia</taxon>
        <taxon>Heteroconchia</taxon>
        <taxon>Palaeoheterodonta</taxon>
        <taxon>Unionida</taxon>
        <taxon>Unionoidea</taxon>
        <taxon>Unionidae</taxon>
        <taxon>Unioninae</taxon>
        <taxon>Sinanodonta</taxon>
    </lineage>
</organism>
<dbReference type="InterPro" id="IPR000504">
    <property type="entry name" value="RRM_dom"/>
</dbReference>
<dbReference type="Pfam" id="PF00076">
    <property type="entry name" value="RRM_1"/>
    <property type="match status" value="1"/>
</dbReference>
<feature type="compositionally biased region" description="Low complexity" evidence="3">
    <location>
        <begin position="337"/>
        <end position="351"/>
    </location>
</feature>
<proteinExistence type="predicted"/>
<comment type="caution">
    <text evidence="5">The sequence shown here is derived from an EMBL/GenBank/DDBJ whole genome shotgun (WGS) entry which is preliminary data.</text>
</comment>
<dbReference type="InterPro" id="IPR035979">
    <property type="entry name" value="RBD_domain_sf"/>
</dbReference>
<feature type="compositionally biased region" description="Basic and acidic residues" evidence="3">
    <location>
        <begin position="855"/>
        <end position="864"/>
    </location>
</feature>
<sequence>MVKGKEEEALLNLEEKEDQDVPKFSIPKNMSQITVNIGPIKLQDLHAQELHQMFKASHAFSITFEKKDLDSAKKEHVGYVRLPFEFKTSTYLICVYNKLKNLRISGRDMSVNFPQEFVKLVEAAKKHQDESRKKLMAKKDIVQAEEEAKKKSVYVNNIPPNTSEDALKTLFPDSANVIIPKNSEGTSYGLAILEFDSADAAMMCIETSDEMELNGYKLKFSLAVSNKTESPKKISNESKDTQPSGNKESRKSTDDKSTKGDSRLSTKGDSRLSTKDDSRLKNSQSVRSSTSSIPSRRDSSTHQKSPAIRSDTKSRYSDTQKSSKSTHSSHQGRKGVTTASSATTTTTTSTSWAGKKELLPKSSTTNNQRAVGGRALGSNVGSRRMQQPSSARVMKTRVTTPQTVAPYGAGRGSSGRAVPTLSNRKSVTSSADGVMINRMVSPNNSMMSRGGATIASAAGMMSQPHGMMTSQGQGMVSMAGIRMVSPGGMMQPSNQMIIPVGPGTSQSGGMMPQMLTGGSGAVPSLIARTQQIMANTPAIGGRVFPGDPQTALRDAERPDHPVRVGHRDDWQRSPERRDDRSRHSSHERQRAAVLREDRCSPDRAQRSSFHGNDRDRYNQERLADESHYGRENWKGSGKSRGTVRPRYDRSPERDQGLILEKSHRSEAELAELKSQVEIIEETLNRVTGRGPFSPVFDDPHRFDGARPNISDRSPDLIDRGPILLDNHADFRERGRQELHDRFDERLSDISLPEYESVNMKRRHSFNEGRHEFDRTRQGFSPNLERDRFDDRDRVNERKRLTDWRDYHQVDFPESQRDMIAGQLPHEMDLRYPLDPQVEFGPTVEKRPYYGMEMEREPPKRHEGDMGFGGMNNPHFDERDGARFGRDEGLQSPREDRPLQGGMPYNRRGGKRGQGRGGRGRGH</sequence>
<dbReference type="InterPro" id="IPR012677">
    <property type="entry name" value="Nucleotide-bd_a/b_plait_sf"/>
</dbReference>
<dbReference type="AlphaFoldDB" id="A0ABD3WQR7"/>
<feature type="coiled-coil region" evidence="2">
    <location>
        <begin position="662"/>
        <end position="689"/>
    </location>
</feature>
<feature type="domain" description="RRM" evidence="4">
    <location>
        <begin position="151"/>
        <end position="225"/>
    </location>
</feature>
<gene>
    <name evidence="5" type="ORF">ACJMK2_034179</name>
</gene>
<feature type="compositionally biased region" description="Basic and acidic residues" evidence="3">
    <location>
        <begin position="874"/>
        <end position="897"/>
    </location>
</feature>
<dbReference type="GO" id="GO:0003723">
    <property type="term" value="F:RNA binding"/>
    <property type="evidence" value="ECO:0007669"/>
    <property type="project" value="UniProtKB-UniRule"/>
</dbReference>
<dbReference type="Proteomes" id="UP001634394">
    <property type="component" value="Unassembled WGS sequence"/>
</dbReference>
<protein>
    <recommendedName>
        <fullName evidence="4">RRM domain-containing protein</fullName>
    </recommendedName>
</protein>
<evidence type="ECO:0000256" key="1">
    <source>
        <dbReference type="PROSITE-ProRule" id="PRU00176"/>
    </source>
</evidence>
<name>A0ABD3WQR7_SINWO</name>
<keyword evidence="2" id="KW-0175">Coiled coil</keyword>
<feature type="compositionally biased region" description="Basic and acidic residues" evidence="3">
    <location>
        <begin position="247"/>
        <end position="280"/>
    </location>
</feature>
<dbReference type="PROSITE" id="PS50102">
    <property type="entry name" value="RRM"/>
    <property type="match status" value="1"/>
</dbReference>
<evidence type="ECO:0000256" key="2">
    <source>
        <dbReference type="SAM" id="Coils"/>
    </source>
</evidence>
<feature type="compositionally biased region" description="Basic and acidic residues" evidence="3">
    <location>
        <begin position="229"/>
        <end position="240"/>
    </location>
</feature>
<evidence type="ECO:0000256" key="3">
    <source>
        <dbReference type="SAM" id="MobiDB-lite"/>
    </source>
</evidence>
<reference evidence="5 6" key="1">
    <citation type="submission" date="2024-11" db="EMBL/GenBank/DDBJ databases">
        <title>Chromosome-level genome assembly of the freshwater bivalve Anodonta woodiana.</title>
        <authorList>
            <person name="Chen X."/>
        </authorList>
    </citation>
    <scope>NUCLEOTIDE SEQUENCE [LARGE SCALE GENOMIC DNA]</scope>
    <source>
        <strain evidence="5">MN2024</strain>
        <tissue evidence="5">Gills</tissue>
    </source>
</reference>
<feature type="compositionally biased region" description="Low complexity" evidence="3">
    <location>
        <begin position="283"/>
        <end position="294"/>
    </location>
</feature>
<feature type="region of interest" description="Disordered" evidence="3">
    <location>
        <begin position="537"/>
        <end position="662"/>
    </location>
</feature>
<feature type="compositionally biased region" description="Basic and acidic residues" evidence="3">
    <location>
        <begin position="645"/>
        <end position="662"/>
    </location>
</feature>
<dbReference type="Gene3D" id="3.30.70.330">
    <property type="match status" value="1"/>
</dbReference>
<evidence type="ECO:0000259" key="4">
    <source>
        <dbReference type="PROSITE" id="PS50102"/>
    </source>
</evidence>
<feature type="compositionally biased region" description="Low complexity" evidence="3">
    <location>
        <begin position="319"/>
        <end position="329"/>
    </location>
</feature>
<dbReference type="SMART" id="SM00360">
    <property type="entry name" value="RRM"/>
    <property type="match status" value="1"/>
</dbReference>
<feature type="compositionally biased region" description="Polar residues" evidence="3">
    <location>
        <begin position="379"/>
        <end position="390"/>
    </location>
</feature>
<accession>A0ABD3WQR7</accession>
<keyword evidence="1" id="KW-0694">RNA-binding</keyword>
<evidence type="ECO:0000313" key="5">
    <source>
        <dbReference type="EMBL" id="KAL3876317.1"/>
    </source>
</evidence>
<feature type="region of interest" description="Disordered" evidence="3">
    <location>
        <begin position="226"/>
        <end position="426"/>
    </location>
</feature>